<protein>
    <recommendedName>
        <fullName evidence="2">EDRF1 N-terminal domain-containing protein</fullName>
    </recommendedName>
</protein>
<feature type="non-terminal residue" evidence="3">
    <location>
        <position position="264"/>
    </location>
</feature>
<dbReference type="AlphaFoldDB" id="A0A3P7NVQ2"/>
<dbReference type="OrthoDB" id="419432at2759"/>
<proteinExistence type="predicted"/>
<sequence>MRDLYIKFLYHTVGNQSPPTHLLASEPRFQMLEFDRSNENTPSTSYRGDGAVISTSPSRASQQSHVPGDSTTSTESMRSKSPRTRLSHNPDDYLRMAKWRLDDLSFLVGSDMAIFGTKMHPCISLRLSPLHEPINVLTGVDIWLENILNEVPEVAMCFHNEGIVMQEYEIYKTCDLPALSCFHPEHILRIMRNLIMFLKRNATQEGHTYWLVREAGFDVVKLYDLTVLCEKPQRSSSVSSNPDDSADESDGVNPFILPVASLCY</sequence>
<gene>
    <name evidence="3" type="ORF">DILT_LOCUS8273</name>
</gene>
<evidence type="ECO:0000256" key="1">
    <source>
        <dbReference type="SAM" id="MobiDB-lite"/>
    </source>
</evidence>
<feature type="compositionally biased region" description="Polar residues" evidence="1">
    <location>
        <begin position="53"/>
        <end position="76"/>
    </location>
</feature>
<name>A0A3P7NVQ2_DIBLA</name>
<evidence type="ECO:0000259" key="2">
    <source>
        <dbReference type="Pfam" id="PF23788"/>
    </source>
</evidence>
<dbReference type="InterPro" id="IPR056582">
    <property type="entry name" value="EDRF1_N"/>
</dbReference>
<evidence type="ECO:0000313" key="4">
    <source>
        <dbReference type="Proteomes" id="UP000281553"/>
    </source>
</evidence>
<keyword evidence="4" id="KW-1185">Reference proteome</keyword>
<accession>A0A3P7NVQ2</accession>
<dbReference type="Proteomes" id="UP000281553">
    <property type="component" value="Unassembled WGS sequence"/>
</dbReference>
<dbReference type="Pfam" id="PF23788">
    <property type="entry name" value="EDRF1_N"/>
    <property type="match status" value="1"/>
</dbReference>
<evidence type="ECO:0000313" key="3">
    <source>
        <dbReference type="EMBL" id="VDN12442.1"/>
    </source>
</evidence>
<dbReference type="PANTHER" id="PTHR15000">
    <property type="entry name" value="ERYTHROID DIFFERENTIATION-RELATED FACTOR 1"/>
    <property type="match status" value="1"/>
</dbReference>
<organism evidence="3 4">
    <name type="scientific">Dibothriocephalus latus</name>
    <name type="common">Fish tapeworm</name>
    <name type="synonym">Diphyllobothrium latum</name>
    <dbReference type="NCBI Taxonomy" id="60516"/>
    <lineage>
        <taxon>Eukaryota</taxon>
        <taxon>Metazoa</taxon>
        <taxon>Spiralia</taxon>
        <taxon>Lophotrochozoa</taxon>
        <taxon>Platyhelminthes</taxon>
        <taxon>Cestoda</taxon>
        <taxon>Eucestoda</taxon>
        <taxon>Diphyllobothriidea</taxon>
        <taxon>Diphyllobothriidae</taxon>
        <taxon>Dibothriocephalus</taxon>
    </lineage>
</organism>
<dbReference type="PANTHER" id="PTHR15000:SF1">
    <property type="entry name" value="ERYTHROID DIFFERENTIATION-RELATED FACTOR 1"/>
    <property type="match status" value="1"/>
</dbReference>
<feature type="domain" description="EDRF1 N-terminal" evidence="2">
    <location>
        <begin position="90"/>
        <end position="264"/>
    </location>
</feature>
<reference evidence="3 4" key="1">
    <citation type="submission" date="2018-11" db="EMBL/GenBank/DDBJ databases">
        <authorList>
            <consortium name="Pathogen Informatics"/>
        </authorList>
    </citation>
    <scope>NUCLEOTIDE SEQUENCE [LARGE SCALE GENOMIC DNA]</scope>
</reference>
<dbReference type="GO" id="GO:0045893">
    <property type="term" value="P:positive regulation of DNA-templated transcription"/>
    <property type="evidence" value="ECO:0007669"/>
    <property type="project" value="TreeGrafter"/>
</dbReference>
<feature type="region of interest" description="Disordered" evidence="1">
    <location>
        <begin position="37"/>
        <end position="89"/>
    </location>
</feature>
<dbReference type="EMBL" id="UYRU01053909">
    <property type="protein sequence ID" value="VDN12442.1"/>
    <property type="molecule type" value="Genomic_DNA"/>
</dbReference>